<gene>
    <name evidence="1" type="ORF">GIB67_019156</name>
</gene>
<protein>
    <submittedName>
        <fullName evidence="1">Uncharacterized protein</fullName>
    </submittedName>
</protein>
<keyword evidence="2" id="KW-1185">Reference proteome</keyword>
<dbReference type="AlphaFoldDB" id="A0A7J7MZW9"/>
<sequence length="61" mass="7009">MWVGCYDGWSLFICVRIVCHPLRQVVILCVRWPCGGCFVLILRICLQCGFFYSFNLTGSDT</sequence>
<dbReference type="EMBL" id="JACGCM010001165">
    <property type="protein sequence ID" value="KAF6160387.1"/>
    <property type="molecule type" value="Genomic_DNA"/>
</dbReference>
<accession>A0A7J7MZW9</accession>
<dbReference type="Proteomes" id="UP000541444">
    <property type="component" value="Unassembled WGS sequence"/>
</dbReference>
<organism evidence="1 2">
    <name type="scientific">Kingdonia uniflora</name>
    <dbReference type="NCBI Taxonomy" id="39325"/>
    <lineage>
        <taxon>Eukaryota</taxon>
        <taxon>Viridiplantae</taxon>
        <taxon>Streptophyta</taxon>
        <taxon>Embryophyta</taxon>
        <taxon>Tracheophyta</taxon>
        <taxon>Spermatophyta</taxon>
        <taxon>Magnoliopsida</taxon>
        <taxon>Ranunculales</taxon>
        <taxon>Circaeasteraceae</taxon>
        <taxon>Kingdonia</taxon>
    </lineage>
</organism>
<evidence type="ECO:0000313" key="1">
    <source>
        <dbReference type="EMBL" id="KAF6160387.1"/>
    </source>
</evidence>
<comment type="caution">
    <text evidence="1">The sequence shown here is derived from an EMBL/GenBank/DDBJ whole genome shotgun (WGS) entry which is preliminary data.</text>
</comment>
<evidence type="ECO:0000313" key="2">
    <source>
        <dbReference type="Proteomes" id="UP000541444"/>
    </source>
</evidence>
<reference evidence="1 2" key="1">
    <citation type="journal article" date="2020" name="IScience">
        <title>Genome Sequencing of the Endangered Kingdonia uniflora (Circaeasteraceae, Ranunculales) Reveals Potential Mechanisms of Evolutionary Specialization.</title>
        <authorList>
            <person name="Sun Y."/>
            <person name="Deng T."/>
            <person name="Zhang A."/>
            <person name="Moore M.J."/>
            <person name="Landis J.B."/>
            <person name="Lin N."/>
            <person name="Zhang H."/>
            <person name="Zhang X."/>
            <person name="Huang J."/>
            <person name="Zhang X."/>
            <person name="Sun H."/>
            <person name="Wang H."/>
        </authorList>
    </citation>
    <scope>NUCLEOTIDE SEQUENCE [LARGE SCALE GENOMIC DNA]</scope>
    <source>
        <strain evidence="1">TB1705</strain>
        <tissue evidence="1">Leaf</tissue>
    </source>
</reference>
<proteinExistence type="predicted"/>
<name>A0A7J7MZW9_9MAGN</name>